<comment type="catalytic activity">
    <reaction evidence="6 7">
        <text>2 R'C(R)SH + O2 = R'C(R)S-S(R)CR' + H2O2</text>
        <dbReference type="Rhea" id="RHEA:17357"/>
        <dbReference type="ChEBI" id="CHEBI:15379"/>
        <dbReference type="ChEBI" id="CHEBI:16240"/>
        <dbReference type="ChEBI" id="CHEBI:16520"/>
        <dbReference type="ChEBI" id="CHEBI:17412"/>
        <dbReference type="EC" id="1.8.3.2"/>
    </reaction>
</comment>
<protein>
    <recommendedName>
        <fullName evidence="7">Sulfhydryl oxidase</fullName>
        <ecNumber evidence="7">1.8.3.2</ecNumber>
    </recommendedName>
</protein>
<dbReference type="Gene3D" id="1.20.120.310">
    <property type="entry name" value="ERV/ALR sulfhydryl oxidase domain"/>
    <property type="match status" value="1"/>
</dbReference>
<feature type="domain" description="ERV/ALR sulfhydryl oxidase" evidence="8">
    <location>
        <begin position="108"/>
        <end position="212"/>
    </location>
</feature>
<evidence type="ECO:0000259" key="8">
    <source>
        <dbReference type="PROSITE" id="PS51324"/>
    </source>
</evidence>
<dbReference type="EMBL" id="PP955094">
    <property type="protein sequence ID" value="XCH39249.1"/>
    <property type="molecule type" value="Genomic_DNA"/>
</dbReference>
<evidence type="ECO:0000256" key="4">
    <source>
        <dbReference type="ARBA" id="ARBA00023002"/>
    </source>
</evidence>
<dbReference type="InterPro" id="IPR017905">
    <property type="entry name" value="ERV/ALR_sulphydryl_oxidase"/>
</dbReference>
<keyword evidence="2 7" id="KW-0285">Flavoprotein</keyword>
<keyword evidence="4 7" id="KW-0560">Oxidoreductase</keyword>
<dbReference type="GO" id="GO:0016972">
    <property type="term" value="F:thiol oxidase activity"/>
    <property type="evidence" value="ECO:0007669"/>
    <property type="project" value="UniProtKB-EC"/>
</dbReference>
<sequence>MNYNKKNQRIIEEKNIQVYAYTFSKEEKFKQFIQILPMFLFYIKHYKPIYLSFINYRVSWIKFIINIFNDNNYEYNVKFFKNFTAITFMNTTYENLCYNLFIVPYEGSKYDGYKNIWGSRYWCFLHLISFLVYNNNEMLVTFACLLLNFHLVLLCSVCSENFLNKDPLRVLTMRIIKTQDSISTLYNFHNIVNETLLGTYSKYTEINFLKLYNCSRYIKVNSLSYIEIIDI</sequence>
<gene>
    <name evidence="9" type="ORF">FpNV_004</name>
</gene>
<evidence type="ECO:0000256" key="3">
    <source>
        <dbReference type="ARBA" id="ARBA00022827"/>
    </source>
</evidence>
<organism evidence="9">
    <name type="scientific">Faxonius propinquus nudivirus</name>
    <dbReference type="NCBI Taxonomy" id="3139431"/>
    <lineage>
        <taxon>Viruses</taxon>
        <taxon>Viruses incertae sedis</taxon>
        <taxon>Naldaviricetes</taxon>
        <taxon>Lefavirales</taxon>
        <taxon>Nudiviridae</taxon>
    </lineage>
</organism>
<proteinExistence type="predicted"/>
<evidence type="ECO:0000256" key="1">
    <source>
        <dbReference type="ARBA" id="ARBA00001974"/>
    </source>
</evidence>
<name>A0AAU8GF13_9VIRU</name>
<evidence type="ECO:0000256" key="7">
    <source>
        <dbReference type="RuleBase" id="RU371123"/>
    </source>
</evidence>
<evidence type="ECO:0000256" key="5">
    <source>
        <dbReference type="ARBA" id="ARBA00023157"/>
    </source>
</evidence>
<accession>A0AAU8GF13</accession>
<dbReference type="SUPFAM" id="SSF69000">
    <property type="entry name" value="FAD-dependent thiol oxidase"/>
    <property type="match status" value="1"/>
</dbReference>
<comment type="cofactor">
    <cofactor evidence="1 7">
        <name>FAD</name>
        <dbReference type="ChEBI" id="CHEBI:57692"/>
    </cofactor>
</comment>
<evidence type="ECO:0000313" key="9">
    <source>
        <dbReference type="EMBL" id="XCH39249.1"/>
    </source>
</evidence>
<dbReference type="InterPro" id="IPR036774">
    <property type="entry name" value="ERV/ALR_sulphydryl_oxid_sf"/>
</dbReference>
<evidence type="ECO:0000256" key="2">
    <source>
        <dbReference type="ARBA" id="ARBA00022630"/>
    </source>
</evidence>
<dbReference type="PROSITE" id="PS51324">
    <property type="entry name" value="ERV_ALR"/>
    <property type="match status" value="1"/>
</dbReference>
<dbReference type="EC" id="1.8.3.2" evidence="7"/>
<evidence type="ECO:0000256" key="6">
    <source>
        <dbReference type="ARBA" id="ARBA00048864"/>
    </source>
</evidence>
<keyword evidence="5" id="KW-1015">Disulfide bond</keyword>
<keyword evidence="3 7" id="KW-0274">FAD</keyword>
<reference evidence="9" key="1">
    <citation type="submission" date="2024-06" db="EMBL/GenBank/DDBJ databases">
        <title>North American crayfish harbour diverse members of the Nudiviridae.</title>
        <authorList>
            <person name="Stratton C."/>
            <person name="Bojko J."/>
        </authorList>
    </citation>
    <scope>NUCLEOTIDE SEQUENCE</scope>
    <source>
        <strain evidence="9">142H</strain>
    </source>
</reference>